<evidence type="ECO:0000313" key="4">
    <source>
        <dbReference type="Proteomes" id="UP000326912"/>
    </source>
</evidence>
<feature type="domain" description="Tyr recombinase" evidence="2">
    <location>
        <begin position="1"/>
        <end position="148"/>
    </location>
</feature>
<dbReference type="SUPFAM" id="SSF56349">
    <property type="entry name" value="DNA breaking-rejoining enzymes"/>
    <property type="match status" value="1"/>
</dbReference>
<dbReference type="InterPro" id="IPR013762">
    <property type="entry name" value="Integrase-like_cat_sf"/>
</dbReference>
<dbReference type="InterPro" id="IPR002104">
    <property type="entry name" value="Integrase_catalytic"/>
</dbReference>
<dbReference type="GO" id="GO:0006310">
    <property type="term" value="P:DNA recombination"/>
    <property type="evidence" value="ECO:0007669"/>
    <property type="project" value="UniProtKB-KW"/>
</dbReference>
<dbReference type="Pfam" id="PF00589">
    <property type="entry name" value="Phage_integrase"/>
    <property type="match status" value="1"/>
</dbReference>
<evidence type="ECO:0000313" key="3">
    <source>
        <dbReference type="EMBL" id="GER86580.1"/>
    </source>
</evidence>
<dbReference type="Proteomes" id="UP000326912">
    <property type="component" value="Unassembled WGS sequence"/>
</dbReference>
<dbReference type="Gene3D" id="1.10.443.10">
    <property type="entry name" value="Intergrase catalytic core"/>
    <property type="match status" value="1"/>
</dbReference>
<reference evidence="3 4" key="1">
    <citation type="submission" date="2019-10" db="EMBL/GenBank/DDBJ databases">
        <title>Dictyobacter vulcani sp. nov., within the class Ktedonobacteria, isolated from soil of volcanic Mt. Zao.</title>
        <authorList>
            <person name="Zheng Y."/>
            <person name="Wang C.M."/>
            <person name="Sakai Y."/>
            <person name="Abe K."/>
            <person name="Yokota A."/>
            <person name="Yabe S."/>
        </authorList>
    </citation>
    <scope>NUCLEOTIDE SEQUENCE [LARGE SCALE GENOMIC DNA]</scope>
    <source>
        <strain evidence="3 4">W12</strain>
    </source>
</reference>
<gene>
    <name evidence="3" type="ORF">KDW_07420</name>
</gene>
<proteinExistence type="predicted"/>
<name>A0A5J4KJP6_9CHLR</name>
<evidence type="ECO:0000256" key="1">
    <source>
        <dbReference type="ARBA" id="ARBA00023172"/>
    </source>
</evidence>
<keyword evidence="4" id="KW-1185">Reference proteome</keyword>
<dbReference type="EMBL" id="BKZW01000001">
    <property type="protein sequence ID" value="GER86580.1"/>
    <property type="molecule type" value="Genomic_DNA"/>
</dbReference>
<dbReference type="RefSeq" id="WP_151754683.1">
    <property type="nucleotide sequence ID" value="NZ_BKZW01000001.1"/>
</dbReference>
<accession>A0A5J4KJP6</accession>
<comment type="caution">
    <text evidence="3">The sequence shown here is derived from an EMBL/GenBank/DDBJ whole genome shotgun (WGS) entry which is preliminary data.</text>
</comment>
<keyword evidence="1" id="KW-0233">DNA recombination</keyword>
<dbReference type="InterPro" id="IPR011010">
    <property type="entry name" value="DNA_brk_join_enz"/>
</dbReference>
<sequence length="148" mass="17147">MKNYPTEAQIQMLREGLQGHHLESMLLLALDLGLRRDELRHLTWAEVDLEKGEISVLNSKKKSHVRCMNLPENVAHALSKHALCQKERNRNADTTKRYPDLVFPDGVGEELSTQRFLQEWSAVCEQVGLPYLCFHNLRILWCREKLGV</sequence>
<protein>
    <recommendedName>
        <fullName evidence="2">Tyr recombinase domain-containing protein</fullName>
    </recommendedName>
</protein>
<dbReference type="GO" id="GO:0003677">
    <property type="term" value="F:DNA binding"/>
    <property type="evidence" value="ECO:0007669"/>
    <property type="project" value="InterPro"/>
</dbReference>
<dbReference type="PROSITE" id="PS51898">
    <property type="entry name" value="TYR_RECOMBINASE"/>
    <property type="match status" value="1"/>
</dbReference>
<organism evidence="3 4">
    <name type="scientific">Dictyobacter vulcani</name>
    <dbReference type="NCBI Taxonomy" id="2607529"/>
    <lineage>
        <taxon>Bacteria</taxon>
        <taxon>Bacillati</taxon>
        <taxon>Chloroflexota</taxon>
        <taxon>Ktedonobacteria</taxon>
        <taxon>Ktedonobacterales</taxon>
        <taxon>Dictyobacteraceae</taxon>
        <taxon>Dictyobacter</taxon>
    </lineage>
</organism>
<dbReference type="GO" id="GO:0015074">
    <property type="term" value="P:DNA integration"/>
    <property type="evidence" value="ECO:0007669"/>
    <property type="project" value="InterPro"/>
</dbReference>
<dbReference type="AlphaFoldDB" id="A0A5J4KJP6"/>
<evidence type="ECO:0000259" key="2">
    <source>
        <dbReference type="PROSITE" id="PS51898"/>
    </source>
</evidence>